<reference evidence="11 12" key="1">
    <citation type="submission" date="2018-08" db="EMBL/GenBank/DDBJ databases">
        <title>Aphanomyces genome sequencing and annotation.</title>
        <authorList>
            <person name="Minardi D."/>
            <person name="Oidtmann B."/>
            <person name="Van Der Giezen M."/>
            <person name="Studholme D.J."/>
        </authorList>
    </citation>
    <scope>NUCLEOTIDE SEQUENCE [LARGE SCALE GENOMIC DNA]</scope>
    <source>
        <strain evidence="11 12">NJM0002</strain>
    </source>
</reference>
<dbReference type="PANTHER" id="PTHR45624:SF18">
    <property type="entry name" value="MITOCHONDRIAL SUBSTRATE CARRIER FAMILY PROTEIN D"/>
    <property type="match status" value="1"/>
</dbReference>
<dbReference type="InterPro" id="IPR050567">
    <property type="entry name" value="Mitochondrial_Carrier"/>
</dbReference>
<dbReference type="GO" id="GO:0031966">
    <property type="term" value="C:mitochondrial membrane"/>
    <property type="evidence" value="ECO:0007669"/>
    <property type="project" value="UniProtKB-SubCell"/>
</dbReference>
<evidence type="ECO:0000256" key="5">
    <source>
        <dbReference type="ARBA" id="ARBA00022737"/>
    </source>
</evidence>
<accession>A0A3R6Z1S8</accession>
<evidence type="ECO:0000313" key="12">
    <source>
        <dbReference type="Proteomes" id="UP000285060"/>
    </source>
</evidence>
<dbReference type="Proteomes" id="UP000285060">
    <property type="component" value="Unassembled WGS sequence"/>
</dbReference>
<dbReference type="PRINTS" id="PR00926">
    <property type="entry name" value="MITOCARRIER"/>
</dbReference>
<evidence type="ECO:0000256" key="3">
    <source>
        <dbReference type="ARBA" id="ARBA00022448"/>
    </source>
</evidence>
<dbReference type="GO" id="GO:0000064">
    <property type="term" value="F:L-ornithine transmembrane transporter activity"/>
    <property type="evidence" value="ECO:0007669"/>
    <property type="project" value="TreeGrafter"/>
</dbReference>
<evidence type="ECO:0000256" key="7">
    <source>
        <dbReference type="ARBA" id="ARBA00023128"/>
    </source>
</evidence>
<proteinExistence type="inferred from homology"/>
<organism evidence="11 12">
    <name type="scientific">Aphanomyces invadans</name>
    <dbReference type="NCBI Taxonomy" id="157072"/>
    <lineage>
        <taxon>Eukaryota</taxon>
        <taxon>Sar</taxon>
        <taxon>Stramenopiles</taxon>
        <taxon>Oomycota</taxon>
        <taxon>Saprolegniomycetes</taxon>
        <taxon>Saprolegniales</taxon>
        <taxon>Verrucalvaceae</taxon>
        <taxon>Aphanomyces</taxon>
    </lineage>
</organism>
<keyword evidence="6" id="KW-1133">Transmembrane helix</keyword>
<keyword evidence="7" id="KW-0496">Mitochondrion</keyword>
<dbReference type="GO" id="GO:1990575">
    <property type="term" value="P:mitochondrial L-ornithine transmembrane transport"/>
    <property type="evidence" value="ECO:0007669"/>
    <property type="project" value="TreeGrafter"/>
</dbReference>
<keyword evidence="3 10" id="KW-0813">Transport</keyword>
<gene>
    <name evidence="11" type="ORF">DYB32_003036</name>
</gene>
<dbReference type="Pfam" id="PF00153">
    <property type="entry name" value="Mito_carr"/>
    <property type="match status" value="2"/>
</dbReference>
<evidence type="ECO:0000313" key="11">
    <source>
        <dbReference type="EMBL" id="RHY31931.1"/>
    </source>
</evidence>
<name>A0A3R6Z1S8_9STRA</name>
<protein>
    <submittedName>
        <fullName evidence="11">Uncharacterized protein</fullName>
    </submittedName>
</protein>
<dbReference type="PROSITE" id="PS50920">
    <property type="entry name" value="SOLCAR"/>
    <property type="match status" value="2"/>
</dbReference>
<evidence type="ECO:0000256" key="4">
    <source>
        <dbReference type="ARBA" id="ARBA00022692"/>
    </source>
</evidence>
<dbReference type="SUPFAM" id="SSF103506">
    <property type="entry name" value="Mitochondrial carrier"/>
    <property type="match status" value="1"/>
</dbReference>
<comment type="caution">
    <text evidence="11">The sequence shown here is derived from an EMBL/GenBank/DDBJ whole genome shotgun (WGS) entry which is preliminary data.</text>
</comment>
<dbReference type="AlphaFoldDB" id="A0A3R6Z1S8"/>
<dbReference type="PANTHER" id="PTHR45624">
    <property type="entry name" value="MITOCHONDRIAL BASIC AMINO ACIDS TRANSPORTER-RELATED"/>
    <property type="match status" value="1"/>
</dbReference>
<evidence type="ECO:0000256" key="9">
    <source>
        <dbReference type="PROSITE-ProRule" id="PRU00282"/>
    </source>
</evidence>
<dbReference type="VEuPathDB" id="FungiDB:H310_05272"/>
<evidence type="ECO:0000256" key="8">
    <source>
        <dbReference type="ARBA" id="ARBA00023136"/>
    </source>
</evidence>
<evidence type="ECO:0000256" key="2">
    <source>
        <dbReference type="ARBA" id="ARBA00006375"/>
    </source>
</evidence>
<keyword evidence="12" id="KW-1185">Reference proteome</keyword>
<keyword evidence="8 9" id="KW-0472">Membrane</keyword>
<evidence type="ECO:0000256" key="10">
    <source>
        <dbReference type="RuleBase" id="RU000488"/>
    </source>
</evidence>
<dbReference type="InterPro" id="IPR023395">
    <property type="entry name" value="MCP_dom_sf"/>
</dbReference>
<dbReference type="Gene3D" id="1.50.40.10">
    <property type="entry name" value="Mitochondrial carrier domain"/>
    <property type="match status" value="1"/>
</dbReference>
<feature type="repeat" description="Solcar" evidence="9">
    <location>
        <begin position="10"/>
        <end position="92"/>
    </location>
</feature>
<evidence type="ECO:0000256" key="1">
    <source>
        <dbReference type="ARBA" id="ARBA00004225"/>
    </source>
</evidence>
<dbReference type="InterPro" id="IPR002067">
    <property type="entry name" value="MCP"/>
</dbReference>
<dbReference type="InterPro" id="IPR018108">
    <property type="entry name" value="MCP_transmembrane"/>
</dbReference>
<sequence length="224" mass="24758">MSMTIDRPPPSFRQLVIAGSISGMSSVIVCHPLDTIRTRLQHSSSSSFSTVVGTTLRHEGLRGLYKGFFPPFFSQAVYKSVIFSVQGRARSFMSTHMDRPSPLFLSTCAGAIAGGINAFLVAPVELVRNRLQIQQQDTANAKYKGSIDVIRQVTKHEGNGFIHPFSDLTIHIQSWHVGPMALWKGLSCTITRDALGVAFYFVTFDCIKYWDSSIVLKLKPAVFA</sequence>
<feature type="repeat" description="Solcar" evidence="9">
    <location>
        <begin position="101"/>
        <end position="210"/>
    </location>
</feature>
<comment type="subcellular location">
    <subcellularLocation>
        <location evidence="1">Mitochondrion membrane</location>
        <topology evidence="1">Multi-pass membrane protein</topology>
    </subcellularLocation>
</comment>
<keyword evidence="4 9" id="KW-0812">Transmembrane</keyword>
<comment type="similarity">
    <text evidence="2 10">Belongs to the mitochondrial carrier (TC 2.A.29) family.</text>
</comment>
<keyword evidence="5" id="KW-0677">Repeat</keyword>
<dbReference type="EMBL" id="QUSY01000173">
    <property type="protein sequence ID" value="RHY31931.1"/>
    <property type="molecule type" value="Genomic_DNA"/>
</dbReference>
<evidence type="ECO:0000256" key="6">
    <source>
        <dbReference type="ARBA" id="ARBA00022989"/>
    </source>
</evidence>